<proteinExistence type="predicted"/>
<evidence type="ECO:0000313" key="3">
    <source>
        <dbReference type="Proteomes" id="UP000671862"/>
    </source>
</evidence>
<dbReference type="RefSeq" id="WP_207566787.1">
    <property type="nucleotide sequence ID" value="NZ_CP071446.1"/>
</dbReference>
<keyword evidence="3" id="KW-1185">Reference proteome</keyword>
<keyword evidence="1" id="KW-1133">Transmembrane helix</keyword>
<feature type="transmembrane region" description="Helical" evidence="1">
    <location>
        <begin position="63"/>
        <end position="80"/>
    </location>
</feature>
<organism evidence="2 3">
    <name type="scientific">Thermosipho ferrireducens</name>
    <dbReference type="NCBI Taxonomy" id="2571116"/>
    <lineage>
        <taxon>Bacteria</taxon>
        <taxon>Thermotogati</taxon>
        <taxon>Thermotogota</taxon>
        <taxon>Thermotogae</taxon>
        <taxon>Thermotogales</taxon>
        <taxon>Fervidobacteriaceae</taxon>
        <taxon>Thermosipho</taxon>
    </lineage>
</organism>
<feature type="transmembrane region" description="Helical" evidence="1">
    <location>
        <begin position="162"/>
        <end position="179"/>
    </location>
</feature>
<feature type="transmembrane region" description="Helical" evidence="1">
    <location>
        <begin position="185"/>
        <end position="203"/>
    </location>
</feature>
<reference evidence="2 3" key="1">
    <citation type="submission" date="2021-03" db="EMBL/GenBank/DDBJ databases">
        <title>Thermosipho ferrireducens sp.nov., an anaerobic thermophilic iron-reducing bacterium isolated from a deep-sea hydrothermal sulfide deposits.</title>
        <authorList>
            <person name="Zeng X."/>
            <person name="Chen Y."/>
            <person name="Shao Z."/>
        </authorList>
    </citation>
    <scope>NUCLEOTIDE SEQUENCE [LARGE SCALE GENOMIC DNA]</scope>
    <source>
        <strain evidence="2 3">JL129W03</strain>
    </source>
</reference>
<gene>
    <name evidence="2" type="ORF">JYK00_00510</name>
</gene>
<evidence type="ECO:0000256" key="1">
    <source>
        <dbReference type="SAM" id="Phobius"/>
    </source>
</evidence>
<accession>A0ABX7S663</accession>
<feature type="transmembrane region" description="Helical" evidence="1">
    <location>
        <begin position="12"/>
        <end position="38"/>
    </location>
</feature>
<feature type="transmembrane region" description="Helical" evidence="1">
    <location>
        <begin position="115"/>
        <end position="133"/>
    </location>
</feature>
<keyword evidence="1" id="KW-0812">Transmembrane</keyword>
<protein>
    <submittedName>
        <fullName evidence="2">Uncharacterized protein</fullName>
    </submittedName>
</protein>
<dbReference type="Proteomes" id="UP000671862">
    <property type="component" value="Chromosome"/>
</dbReference>
<keyword evidence="1" id="KW-0472">Membrane</keyword>
<sequence>MVTNKFLSVFEIVLIVGVTIVISLNRWFSILYFVPIFIEVYKDMFSKRTDEFERLLKYKTSNITLYVMIMISALFLLFSLKATNDIFYFYILFPLLLKNLLYIGYIYQRNKVIKVTGYTLFAILSAFTLLSHGFTLEGLMEFIFLPLLLLISTWIALRFRWIGSILFSGWFLVLSFFIFRNEFNVVKILVYSLLGTPLLFLGIQSFRKEGEL</sequence>
<dbReference type="EMBL" id="CP071446">
    <property type="protein sequence ID" value="QTA38066.1"/>
    <property type="molecule type" value="Genomic_DNA"/>
</dbReference>
<name>A0ABX7S663_9BACT</name>
<feature type="transmembrane region" description="Helical" evidence="1">
    <location>
        <begin position="86"/>
        <end position="103"/>
    </location>
</feature>
<evidence type="ECO:0000313" key="2">
    <source>
        <dbReference type="EMBL" id="QTA38066.1"/>
    </source>
</evidence>